<dbReference type="EMBL" id="POUA01000008">
    <property type="protein sequence ID" value="PZG56079.1"/>
    <property type="molecule type" value="Genomic_DNA"/>
</dbReference>
<dbReference type="Pfam" id="PF09339">
    <property type="entry name" value="HTH_IclR"/>
    <property type="match status" value="1"/>
</dbReference>
<dbReference type="Gene3D" id="1.10.10.10">
    <property type="entry name" value="Winged helix-like DNA-binding domain superfamily/Winged helix DNA-binding domain"/>
    <property type="match status" value="1"/>
</dbReference>
<reference evidence="6 7" key="1">
    <citation type="submission" date="2018-01" db="EMBL/GenBank/DDBJ databases">
        <title>Draft genome sequence of Sphaerisporangium sp. 7K107.</title>
        <authorList>
            <person name="Sahin N."/>
            <person name="Saygin H."/>
            <person name="Ay H."/>
        </authorList>
    </citation>
    <scope>NUCLEOTIDE SEQUENCE [LARGE SCALE GENOMIC DNA]</scope>
    <source>
        <strain evidence="6 7">7K107</strain>
    </source>
</reference>
<dbReference type="InterPro" id="IPR014757">
    <property type="entry name" value="Tscrpt_reg_IclR_C"/>
</dbReference>
<dbReference type="Gene3D" id="3.30.450.40">
    <property type="match status" value="1"/>
</dbReference>
<dbReference type="InterPro" id="IPR036390">
    <property type="entry name" value="WH_DNA-bd_sf"/>
</dbReference>
<evidence type="ECO:0000256" key="3">
    <source>
        <dbReference type="ARBA" id="ARBA00023163"/>
    </source>
</evidence>
<dbReference type="InterPro" id="IPR005471">
    <property type="entry name" value="Tscrpt_reg_IclR_N"/>
</dbReference>
<keyword evidence="2" id="KW-0238">DNA-binding</keyword>
<evidence type="ECO:0000313" key="6">
    <source>
        <dbReference type="EMBL" id="PZG56079.1"/>
    </source>
</evidence>
<dbReference type="SUPFAM" id="SSF55781">
    <property type="entry name" value="GAF domain-like"/>
    <property type="match status" value="1"/>
</dbReference>
<evidence type="ECO:0000313" key="7">
    <source>
        <dbReference type="Proteomes" id="UP000248544"/>
    </source>
</evidence>
<dbReference type="PANTHER" id="PTHR30136">
    <property type="entry name" value="HELIX-TURN-HELIX TRANSCRIPTIONAL REGULATOR, ICLR FAMILY"/>
    <property type="match status" value="1"/>
</dbReference>
<name>A0A2W2HLU1_9ACTN</name>
<dbReference type="GO" id="GO:0003677">
    <property type="term" value="F:DNA binding"/>
    <property type="evidence" value="ECO:0007669"/>
    <property type="project" value="UniProtKB-KW"/>
</dbReference>
<evidence type="ECO:0000259" key="4">
    <source>
        <dbReference type="PROSITE" id="PS51077"/>
    </source>
</evidence>
<dbReference type="SUPFAM" id="SSF46785">
    <property type="entry name" value="Winged helix' DNA-binding domain"/>
    <property type="match status" value="1"/>
</dbReference>
<dbReference type="PROSITE" id="PS51077">
    <property type="entry name" value="HTH_ICLR"/>
    <property type="match status" value="1"/>
</dbReference>
<dbReference type="InterPro" id="IPR029016">
    <property type="entry name" value="GAF-like_dom_sf"/>
</dbReference>
<dbReference type="PROSITE" id="PS51078">
    <property type="entry name" value="ICLR_ED"/>
    <property type="match status" value="1"/>
</dbReference>
<dbReference type="InterPro" id="IPR050707">
    <property type="entry name" value="HTH_MetabolicPath_Reg"/>
</dbReference>
<dbReference type="RefSeq" id="WP_111165329.1">
    <property type="nucleotide sequence ID" value="NZ_POUA01000008.1"/>
</dbReference>
<keyword evidence="1" id="KW-0805">Transcription regulation</keyword>
<dbReference type="GO" id="GO:0045892">
    <property type="term" value="P:negative regulation of DNA-templated transcription"/>
    <property type="evidence" value="ECO:0007669"/>
    <property type="project" value="TreeGrafter"/>
</dbReference>
<organism evidence="6 7">
    <name type="scientific">Spongiactinospora gelatinilytica</name>
    <dbReference type="NCBI Taxonomy" id="2666298"/>
    <lineage>
        <taxon>Bacteria</taxon>
        <taxon>Bacillati</taxon>
        <taxon>Actinomycetota</taxon>
        <taxon>Actinomycetes</taxon>
        <taxon>Streptosporangiales</taxon>
        <taxon>Streptosporangiaceae</taxon>
        <taxon>Spongiactinospora</taxon>
    </lineage>
</organism>
<dbReference type="Proteomes" id="UP000248544">
    <property type="component" value="Unassembled WGS sequence"/>
</dbReference>
<protein>
    <submittedName>
        <fullName evidence="6">IclR family transcriptional regulator</fullName>
    </submittedName>
</protein>
<evidence type="ECO:0000256" key="2">
    <source>
        <dbReference type="ARBA" id="ARBA00023125"/>
    </source>
</evidence>
<dbReference type="PANTHER" id="PTHR30136:SF24">
    <property type="entry name" value="HTH-TYPE TRANSCRIPTIONAL REPRESSOR ALLR"/>
    <property type="match status" value="1"/>
</dbReference>
<dbReference type="InterPro" id="IPR036388">
    <property type="entry name" value="WH-like_DNA-bd_sf"/>
</dbReference>
<dbReference type="SMART" id="SM00346">
    <property type="entry name" value="HTH_ICLR"/>
    <property type="match status" value="1"/>
</dbReference>
<feature type="domain" description="HTH iclR-type" evidence="4">
    <location>
        <begin position="10"/>
        <end position="71"/>
    </location>
</feature>
<dbReference type="Pfam" id="PF01614">
    <property type="entry name" value="IclR_C"/>
    <property type="match status" value="1"/>
</dbReference>
<comment type="caution">
    <text evidence="6">The sequence shown here is derived from an EMBL/GenBank/DDBJ whole genome shotgun (WGS) entry which is preliminary data.</text>
</comment>
<keyword evidence="7" id="KW-1185">Reference proteome</keyword>
<evidence type="ECO:0000259" key="5">
    <source>
        <dbReference type="PROSITE" id="PS51078"/>
    </source>
</evidence>
<dbReference type="GO" id="GO:0003700">
    <property type="term" value="F:DNA-binding transcription factor activity"/>
    <property type="evidence" value="ECO:0007669"/>
    <property type="project" value="TreeGrafter"/>
</dbReference>
<proteinExistence type="predicted"/>
<accession>A0A2W2HLU1</accession>
<gene>
    <name evidence="6" type="ORF">C1I98_02055</name>
</gene>
<dbReference type="AlphaFoldDB" id="A0A2W2HLU1"/>
<keyword evidence="3" id="KW-0804">Transcription</keyword>
<evidence type="ECO:0000256" key="1">
    <source>
        <dbReference type="ARBA" id="ARBA00023015"/>
    </source>
</evidence>
<feature type="domain" description="IclR-ED" evidence="5">
    <location>
        <begin position="72"/>
        <end position="249"/>
    </location>
</feature>
<sequence length="249" mass="26599">MAGNTGSPGASLAGRLFAVLGSFTMARPDLSLTEIARATGLPISTTRRLIGELVAWGALERTPEDRYRIGMRLWAVGTLAPQRRGLSDSALPYMNDLFLATREAVQLVVLDGTEALCVEKVSGTTAVRNETQVGGRLPLHATAVGKCLLAWSPPDLLARVIEGGLDRRTMYTITEPGRLHRHLRQVRARGVAYSREEMTLGAVSVAAPILTGQGRLHGALGIVVRSAKRLDNLAAAVLTSSVTISRQIA</sequence>